<dbReference type="GO" id="GO:0080139">
    <property type="term" value="F:borate efflux transmembrane transporter activity"/>
    <property type="evidence" value="ECO:0007669"/>
    <property type="project" value="TreeGrafter"/>
</dbReference>
<organism evidence="7 8">
    <name type="scientific">Lachnellula hyalina</name>
    <dbReference type="NCBI Taxonomy" id="1316788"/>
    <lineage>
        <taxon>Eukaryota</taxon>
        <taxon>Fungi</taxon>
        <taxon>Dikarya</taxon>
        <taxon>Ascomycota</taxon>
        <taxon>Pezizomycotina</taxon>
        <taxon>Leotiomycetes</taxon>
        <taxon>Helotiales</taxon>
        <taxon>Lachnaceae</taxon>
        <taxon>Lachnellula</taxon>
    </lineage>
</organism>
<dbReference type="GO" id="GO:0005886">
    <property type="term" value="C:plasma membrane"/>
    <property type="evidence" value="ECO:0007669"/>
    <property type="project" value="TreeGrafter"/>
</dbReference>
<keyword evidence="4" id="KW-0472">Membrane</keyword>
<evidence type="ECO:0000256" key="1">
    <source>
        <dbReference type="ARBA" id="ARBA00004141"/>
    </source>
</evidence>
<feature type="compositionally biased region" description="Low complexity" evidence="5">
    <location>
        <begin position="42"/>
        <end position="63"/>
    </location>
</feature>
<comment type="caution">
    <text evidence="7">The sequence shown here is derived from an EMBL/GenBank/DDBJ whole genome shotgun (WGS) entry which is preliminary data.</text>
</comment>
<dbReference type="Gene3D" id="1.10.287.570">
    <property type="entry name" value="Helical hairpin bin"/>
    <property type="match status" value="1"/>
</dbReference>
<feature type="domain" description="Bicarbonate transporter-like transmembrane" evidence="6">
    <location>
        <begin position="88"/>
        <end position="126"/>
    </location>
</feature>
<sequence length="138" mass="16046">MATQASTAHTYTLPTSSLPHSHSQSQSQATNTQHHARKTWRSRFNLLSPSPSPFPSSSSDPNDLQQEATRESAARSSSRHVAKWWKIRFFRGMVHDVRRRAPYYGSDWLDAWDYRVVPATVYMYFAKRWSNWKVEVES</sequence>
<evidence type="ECO:0000256" key="5">
    <source>
        <dbReference type="SAM" id="MobiDB-lite"/>
    </source>
</evidence>
<evidence type="ECO:0000256" key="2">
    <source>
        <dbReference type="ARBA" id="ARBA00022692"/>
    </source>
</evidence>
<name>A0A8H8R122_9HELO</name>
<proteinExistence type="predicted"/>
<keyword evidence="3" id="KW-1133">Transmembrane helix</keyword>
<dbReference type="EMBL" id="QGMH01000070">
    <property type="protein sequence ID" value="TVY26393.1"/>
    <property type="molecule type" value="Genomic_DNA"/>
</dbReference>
<dbReference type="GeneID" id="41985767"/>
<accession>A0A8H8R122</accession>
<evidence type="ECO:0000313" key="7">
    <source>
        <dbReference type="EMBL" id="TVY26393.1"/>
    </source>
</evidence>
<comment type="subcellular location">
    <subcellularLocation>
        <location evidence="1">Membrane</location>
        <topology evidence="1">Multi-pass membrane protein</topology>
    </subcellularLocation>
</comment>
<evidence type="ECO:0000313" key="8">
    <source>
        <dbReference type="Proteomes" id="UP000431533"/>
    </source>
</evidence>
<keyword evidence="8" id="KW-1185">Reference proteome</keyword>
<dbReference type="PANTHER" id="PTHR11453:SF82">
    <property type="entry name" value="BORON TRANSPORTER 1"/>
    <property type="match status" value="1"/>
</dbReference>
<dbReference type="InterPro" id="IPR003020">
    <property type="entry name" value="HCO3_transpt_euk"/>
</dbReference>
<dbReference type="Proteomes" id="UP000431533">
    <property type="component" value="Unassembled WGS sequence"/>
</dbReference>
<dbReference type="AlphaFoldDB" id="A0A8H8R122"/>
<feature type="compositionally biased region" description="Polar residues" evidence="5">
    <location>
        <begin position="1"/>
        <end position="10"/>
    </location>
</feature>
<evidence type="ECO:0000259" key="6">
    <source>
        <dbReference type="Pfam" id="PF00955"/>
    </source>
</evidence>
<protein>
    <submittedName>
        <fullName evidence="7">Anion exchange protein</fullName>
    </submittedName>
</protein>
<dbReference type="OrthoDB" id="1735926at2759"/>
<reference evidence="7 8" key="1">
    <citation type="submission" date="2018-05" db="EMBL/GenBank/DDBJ databases">
        <title>Genome sequencing and assembly of the regulated plant pathogen Lachnellula willkommii and related sister species for the development of diagnostic species identification markers.</title>
        <authorList>
            <person name="Giroux E."/>
            <person name="Bilodeau G."/>
        </authorList>
    </citation>
    <scope>NUCLEOTIDE SEQUENCE [LARGE SCALE GENOMIC DNA]</scope>
    <source>
        <strain evidence="7 8">CBS 185.66</strain>
    </source>
</reference>
<dbReference type="Pfam" id="PF00955">
    <property type="entry name" value="HCO3_cotransp"/>
    <property type="match status" value="1"/>
</dbReference>
<dbReference type="GO" id="GO:0050801">
    <property type="term" value="P:monoatomic ion homeostasis"/>
    <property type="evidence" value="ECO:0007669"/>
    <property type="project" value="TreeGrafter"/>
</dbReference>
<feature type="compositionally biased region" description="Low complexity" evidence="5">
    <location>
        <begin position="12"/>
        <end position="33"/>
    </location>
</feature>
<gene>
    <name evidence="7" type="primary">SLC4A2</name>
    <name evidence="7" type="ORF">LHYA1_G005569</name>
</gene>
<evidence type="ECO:0000256" key="3">
    <source>
        <dbReference type="ARBA" id="ARBA00022989"/>
    </source>
</evidence>
<dbReference type="GO" id="GO:0006820">
    <property type="term" value="P:monoatomic anion transport"/>
    <property type="evidence" value="ECO:0007669"/>
    <property type="project" value="InterPro"/>
</dbReference>
<dbReference type="RefSeq" id="XP_031005181.1">
    <property type="nucleotide sequence ID" value="XM_031150513.1"/>
</dbReference>
<dbReference type="GO" id="GO:0005452">
    <property type="term" value="F:solute:inorganic anion antiporter activity"/>
    <property type="evidence" value="ECO:0007669"/>
    <property type="project" value="InterPro"/>
</dbReference>
<feature type="region of interest" description="Disordered" evidence="5">
    <location>
        <begin position="1"/>
        <end position="80"/>
    </location>
</feature>
<dbReference type="PANTHER" id="PTHR11453">
    <property type="entry name" value="ANION EXCHANGE PROTEIN"/>
    <property type="match status" value="1"/>
</dbReference>
<dbReference type="GO" id="GO:0000324">
    <property type="term" value="C:fungal-type vacuole"/>
    <property type="evidence" value="ECO:0007669"/>
    <property type="project" value="TreeGrafter"/>
</dbReference>
<keyword evidence="2" id="KW-0812">Transmembrane</keyword>
<evidence type="ECO:0000256" key="4">
    <source>
        <dbReference type="ARBA" id="ARBA00023136"/>
    </source>
</evidence>
<dbReference type="InterPro" id="IPR011531">
    <property type="entry name" value="HCO3_transpt-like_TM_dom"/>
</dbReference>